<evidence type="ECO:0000313" key="7">
    <source>
        <dbReference type="Proteomes" id="UP000594903"/>
    </source>
</evidence>
<dbReference type="GO" id="GO:0005524">
    <property type="term" value="F:ATP binding"/>
    <property type="evidence" value="ECO:0007669"/>
    <property type="project" value="UniProtKB-KW"/>
</dbReference>
<dbReference type="SUPFAM" id="SSF52540">
    <property type="entry name" value="P-loop containing nucleoside triphosphate hydrolases"/>
    <property type="match status" value="1"/>
</dbReference>
<dbReference type="InterPro" id="IPR003439">
    <property type="entry name" value="ABC_transporter-like_ATP-bd"/>
</dbReference>
<dbReference type="EMBL" id="UGSB01000001">
    <property type="protein sequence ID" value="SUA57209.1"/>
    <property type="molecule type" value="Genomic_DNA"/>
</dbReference>
<dbReference type="EMBL" id="CP065725">
    <property type="protein sequence ID" value="QPT39692.1"/>
    <property type="molecule type" value="Genomic_DNA"/>
</dbReference>
<sequence>MNTKTLQLFFQSETASIPLEIRADSGQLVHLWGPSGVGKSTLLARIWGSRSIGKGSLIINFDNGQSLDLGKMSPAQLAFVRPRLMTYVAQNPLVLPRSRMSDWFTDYSIDELHERLFYLDLAPELLQRCATDLSGGELQRFVLLRAVFSETPILLLDEPCTGLDPKRFHQVVRLLKKEKDRQKLVIFSSHTHETWVDQSIQLF</sequence>
<organism evidence="5 6">
    <name type="scientific">Oligella ureolytica</name>
    <dbReference type="NCBI Taxonomy" id="90244"/>
    <lineage>
        <taxon>Bacteria</taxon>
        <taxon>Pseudomonadati</taxon>
        <taxon>Pseudomonadota</taxon>
        <taxon>Betaproteobacteria</taxon>
        <taxon>Burkholderiales</taxon>
        <taxon>Alcaligenaceae</taxon>
        <taxon>Oligella</taxon>
    </lineage>
</organism>
<dbReference type="GO" id="GO:0051301">
    <property type="term" value="P:cell division"/>
    <property type="evidence" value="ECO:0007669"/>
    <property type="project" value="UniProtKB-KW"/>
</dbReference>
<dbReference type="InterPro" id="IPR017871">
    <property type="entry name" value="ABC_transporter-like_CS"/>
</dbReference>
<reference evidence="5 6" key="1">
    <citation type="submission" date="2018-06" db="EMBL/GenBank/DDBJ databases">
        <authorList>
            <consortium name="Pathogen Informatics"/>
            <person name="Doyle S."/>
        </authorList>
    </citation>
    <scope>NUCLEOTIDE SEQUENCE [LARGE SCALE GENOMIC DNA]</scope>
    <source>
        <strain evidence="5 6">NCTC11997</strain>
    </source>
</reference>
<dbReference type="GO" id="GO:0005886">
    <property type="term" value="C:plasma membrane"/>
    <property type="evidence" value="ECO:0007669"/>
    <property type="project" value="TreeGrafter"/>
</dbReference>
<evidence type="ECO:0000256" key="2">
    <source>
        <dbReference type="ARBA" id="ARBA00022840"/>
    </source>
</evidence>
<reference evidence="4 7" key="2">
    <citation type="submission" date="2020-12" db="EMBL/GenBank/DDBJ databases">
        <title>FDA dAtabase for Regulatory Grade micrObial Sequences (FDA-ARGOS): Supporting development and validation of Infectious Disease Dx tests.</title>
        <authorList>
            <person name="Sproer C."/>
            <person name="Gronow S."/>
            <person name="Severitt S."/>
            <person name="Schroder I."/>
            <person name="Tallon L."/>
            <person name="Sadzewicz L."/>
            <person name="Zhao X."/>
            <person name="Boylan J."/>
            <person name="Ott S."/>
            <person name="Bowen H."/>
            <person name="Vavikolanu K."/>
            <person name="Mehta A."/>
            <person name="Aluvathingal J."/>
            <person name="Nadendla S."/>
            <person name="Lowell S."/>
            <person name="Myers T."/>
            <person name="Yan Y."/>
            <person name="Sichtig H."/>
        </authorList>
    </citation>
    <scope>NUCLEOTIDE SEQUENCE [LARGE SCALE GENOMIC DNA]</scope>
    <source>
        <strain evidence="4 7">FDAARGOS_872</strain>
    </source>
</reference>
<evidence type="ECO:0000313" key="4">
    <source>
        <dbReference type="EMBL" id="QPT39692.1"/>
    </source>
</evidence>
<accession>A0A378XJ72</accession>
<name>A0A378XJ72_9BURK</name>
<keyword evidence="1" id="KW-0547">Nucleotide-binding</keyword>
<dbReference type="RefSeq" id="WP_018575582.1">
    <property type="nucleotide sequence ID" value="NZ_CP065725.1"/>
</dbReference>
<proteinExistence type="predicted"/>
<dbReference type="Pfam" id="PF00005">
    <property type="entry name" value="ABC_tran"/>
    <property type="match status" value="1"/>
</dbReference>
<dbReference type="OrthoDB" id="9087134at2"/>
<protein>
    <submittedName>
        <fullName evidence="4">ATP-binding cassette domain-containing protein</fullName>
    </submittedName>
    <submittedName>
        <fullName evidence="5">Cell division ATP-binding protein FtsE</fullName>
    </submittedName>
</protein>
<dbReference type="InterPro" id="IPR015854">
    <property type="entry name" value="ABC_transpr_LolD-like"/>
</dbReference>
<dbReference type="InterPro" id="IPR027417">
    <property type="entry name" value="P-loop_NTPase"/>
</dbReference>
<dbReference type="PROSITE" id="PS50893">
    <property type="entry name" value="ABC_TRANSPORTER_2"/>
    <property type="match status" value="1"/>
</dbReference>
<dbReference type="Proteomes" id="UP000254603">
    <property type="component" value="Unassembled WGS sequence"/>
</dbReference>
<feature type="domain" description="ABC transporter" evidence="3">
    <location>
        <begin position="1"/>
        <end position="200"/>
    </location>
</feature>
<evidence type="ECO:0000313" key="6">
    <source>
        <dbReference type="Proteomes" id="UP000254603"/>
    </source>
</evidence>
<dbReference type="GO" id="GO:0016887">
    <property type="term" value="F:ATP hydrolysis activity"/>
    <property type="evidence" value="ECO:0007669"/>
    <property type="project" value="InterPro"/>
</dbReference>
<evidence type="ECO:0000256" key="1">
    <source>
        <dbReference type="ARBA" id="ARBA00022741"/>
    </source>
</evidence>
<keyword evidence="5" id="KW-0132">Cell division</keyword>
<keyword evidence="7" id="KW-1185">Reference proteome</keyword>
<evidence type="ECO:0000313" key="5">
    <source>
        <dbReference type="EMBL" id="SUA57209.1"/>
    </source>
</evidence>
<dbReference type="Proteomes" id="UP000594903">
    <property type="component" value="Chromosome"/>
</dbReference>
<dbReference type="PANTHER" id="PTHR24220">
    <property type="entry name" value="IMPORT ATP-BINDING PROTEIN"/>
    <property type="match status" value="1"/>
</dbReference>
<dbReference type="Gene3D" id="3.40.50.300">
    <property type="entry name" value="P-loop containing nucleotide triphosphate hydrolases"/>
    <property type="match status" value="1"/>
</dbReference>
<dbReference type="STRING" id="1122619.GCA_000373745_02397"/>
<gene>
    <name evidence="5" type="primary">ftsE_2</name>
    <name evidence="4" type="ORF">I6G29_11220</name>
    <name evidence="5" type="ORF">NCTC11997_02310</name>
</gene>
<dbReference type="PROSITE" id="PS00211">
    <property type="entry name" value="ABC_TRANSPORTER_1"/>
    <property type="match status" value="1"/>
</dbReference>
<dbReference type="AlphaFoldDB" id="A0A378XJ72"/>
<keyword evidence="2 5" id="KW-0067">ATP-binding</keyword>
<keyword evidence="5" id="KW-0131">Cell cycle</keyword>
<dbReference type="GO" id="GO:0022857">
    <property type="term" value="F:transmembrane transporter activity"/>
    <property type="evidence" value="ECO:0007669"/>
    <property type="project" value="TreeGrafter"/>
</dbReference>
<evidence type="ECO:0000259" key="3">
    <source>
        <dbReference type="PROSITE" id="PS50893"/>
    </source>
</evidence>